<keyword evidence="5" id="KW-1185">Reference proteome</keyword>
<name>A0AAQ4R0U0_GASAC</name>
<protein>
    <recommendedName>
        <fullName evidence="3">C-type lectin domain-containing protein</fullName>
    </recommendedName>
</protein>
<proteinExistence type="predicted"/>
<keyword evidence="2" id="KW-0472">Membrane</keyword>
<dbReference type="PANTHER" id="PTHR45710">
    <property type="entry name" value="C-TYPE LECTIN DOMAIN-CONTAINING PROTEIN 180"/>
    <property type="match status" value="1"/>
</dbReference>
<dbReference type="PROSITE" id="PS50041">
    <property type="entry name" value="C_TYPE_LECTIN_2"/>
    <property type="match status" value="1"/>
</dbReference>
<reference evidence="4" key="3">
    <citation type="submission" date="2025-09" db="UniProtKB">
        <authorList>
            <consortium name="Ensembl"/>
        </authorList>
    </citation>
    <scope>IDENTIFICATION</scope>
</reference>
<dbReference type="InterPro" id="IPR016186">
    <property type="entry name" value="C-type_lectin-like/link_sf"/>
</dbReference>
<reference evidence="4 5" key="1">
    <citation type="journal article" date="2021" name="G3 (Bethesda)">
        <title>Improved contiguity of the threespine stickleback genome using long-read sequencing.</title>
        <authorList>
            <person name="Nath S."/>
            <person name="Shaw D.E."/>
            <person name="White M.A."/>
        </authorList>
    </citation>
    <scope>NUCLEOTIDE SEQUENCE [LARGE SCALE GENOMIC DNA]</scope>
    <source>
        <strain evidence="4 5">Lake Benthic</strain>
    </source>
</reference>
<dbReference type="PANTHER" id="PTHR45710:SF8">
    <property type="entry name" value="RERATING FAMILY MEMBER 4"/>
    <property type="match status" value="1"/>
</dbReference>
<accession>A0AAQ4R0U0</accession>
<sequence length="338" mass="39069">KSVKNTEEFRFIGSFQLPATLRQSRERLLRAPCLQVGAFPGRTLLADWSAALHYARVTEFESLRGKDKPCDLETIYDEVQTYEEWAWDTNRATQGNKKKATLFTPVHLVASGLAILCVLLVSVVVTLVVYFSAVVSEQHSENLDLTAKNLQLWTEKSHLEKETAQLTRERDGLNWTVGVVLEYEGFPVNTYCPQKVCKPCLDGWISFQSKCYMFSTYTYSSWWKTWQDSRHECHNQRADLVVIESQEEQEFLNNHTEKYHDDNHGYWTGLSKTDTWTWADGSNLTVTYWNTENDNSHCGLIQATKHPLGNWRKASCNMRNRWICERRALIKTHPDSAA</sequence>
<dbReference type="Ensembl" id="ENSGACT00000041628.1">
    <property type="protein sequence ID" value="ENSGACP00000056702.1"/>
    <property type="gene ID" value="ENSGACG00000013327.2"/>
</dbReference>
<evidence type="ECO:0000256" key="2">
    <source>
        <dbReference type="SAM" id="Phobius"/>
    </source>
</evidence>
<keyword evidence="2" id="KW-0812">Transmembrane</keyword>
<evidence type="ECO:0000259" key="3">
    <source>
        <dbReference type="PROSITE" id="PS50041"/>
    </source>
</evidence>
<evidence type="ECO:0000313" key="4">
    <source>
        <dbReference type="Ensembl" id="ENSGACP00000056702.1"/>
    </source>
</evidence>
<dbReference type="AlphaFoldDB" id="A0AAQ4R0U0"/>
<dbReference type="GO" id="GO:0005886">
    <property type="term" value="C:plasma membrane"/>
    <property type="evidence" value="ECO:0007669"/>
    <property type="project" value="UniProtKB-SubCell"/>
</dbReference>
<dbReference type="Proteomes" id="UP000007635">
    <property type="component" value="Chromosome XX"/>
</dbReference>
<reference evidence="4" key="2">
    <citation type="submission" date="2025-08" db="UniProtKB">
        <authorList>
            <consortium name="Ensembl"/>
        </authorList>
    </citation>
    <scope>IDENTIFICATION</scope>
</reference>
<feature type="domain" description="C-type lectin" evidence="3">
    <location>
        <begin position="207"/>
        <end position="325"/>
    </location>
</feature>
<evidence type="ECO:0000313" key="5">
    <source>
        <dbReference type="Proteomes" id="UP000007635"/>
    </source>
</evidence>
<organism evidence="4 5">
    <name type="scientific">Gasterosteus aculeatus aculeatus</name>
    <name type="common">three-spined stickleback</name>
    <dbReference type="NCBI Taxonomy" id="481459"/>
    <lineage>
        <taxon>Eukaryota</taxon>
        <taxon>Metazoa</taxon>
        <taxon>Chordata</taxon>
        <taxon>Craniata</taxon>
        <taxon>Vertebrata</taxon>
        <taxon>Euteleostomi</taxon>
        <taxon>Actinopterygii</taxon>
        <taxon>Neopterygii</taxon>
        <taxon>Teleostei</taxon>
        <taxon>Neoteleostei</taxon>
        <taxon>Acanthomorphata</taxon>
        <taxon>Eupercaria</taxon>
        <taxon>Perciformes</taxon>
        <taxon>Cottioidei</taxon>
        <taxon>Gasterosteales</taxon>
        <taxon>Gasterosteidae</taxon>
        <taxon>Gasterosteus</taxon>
    </lineage>
</organism>
<evidence type="ECO:0000256" key="1">
    <source>
        <dbReference type="ARBA" id="ARBA00004401"/>
    </source>
</evidence>
<dbReference type="InterPro" id="IPR016187">
    <property type="entry name" value="CTDL_fold"/>
</dbReference>
<comment type="subcellular location">
    <subcellularLocation>
        <location evidence="1">Cell membrane</location>
        <topology evidence="1">Single-pass type II membrane protein</topology>
    </subcellularLocation>
</comment>
<dbReference type="SUPFAM" id="SSF56436">
    <property type="entry name" value="C-type lectin-like"/>
    <property type="match status" value="1"/>
</dbReference>
<dbReference type="InterPro" id="IPR050828">
    <property type="entry name" value="C-type_lectin/matrix_domain"/>
</dbReference>
<feature type="transmembrane region" description="Helical" evidence="2">
    <location>
        <begin position="106"/>
        <end position="131"/>
    </location>
</feature>
<dbReference type="GeneTree" id="ENSGT00940000167252"/>
<dbReference type="SMART" id="SM00034">
    <property type="entry name" value="CLECT"/>
    <property type="match status" value="1"/>
</dbReference>
<dbReference type="Pfam" id="PF00059">
    <property type="entry name" value="Lectin_C"/>
    <property type="match status" value="1"/>
</dbReference>
<dbReference type="InterPro" id="IPR001304">
    <property type="entry name" value="C-type_lectin-like"/>
</dbReference>
<dbReference type="Gene3D" id="3.10.100.10">
    <property type="entry name" value="Mannose-Binding Protein A, subunit A"/>
    <property type="match status" value="1"/>
</dbReference>
<keyword evidence="2" id="KW-1133">Transmembrane helix</keyword>